<dbReference type="CDD" id="cd05244">
    <property type="entry name" value="BVR-B_like_SDR_a"/>
    <property type="match status" value="1"/>
</dbReference>
<evidence type="ECO:0000313" key="2">
    <source>
        <dbReference type="EMBL" id="PRC95219.1"/>
    </source>
</evidence>
<name>A0A2S9H5F4_9BURK</name>
<dbReference type="RefSeq" id="WP_105530095.1">
    <property type="nucleotide sequence ID" value="NZ_PUGF01000001.1"/>
</dbReference>
<comment type="caution">
    <text evidence="2">The sequence shown here is derived from an EMBL/GenBank/DDBJ whole genome shotgun (WGS) entry which is preliminary data.</text>
</comment>
<dbReference type="OrthoDB" id="7352421at2"/>
<dbReference type="PANTHER" id="PTHR43355">
    <property type="entry name" value="FLAVIN REDUCTASE (NADPH)"/>
    <property type="match status" value="1"/>
</dbReference>
<keyword evidence="3" id="KW-1185">Reference proteome</keyword>
<dbReference type="GO" id="GO:0016646">
    <property type="term" value="F:oxidoreductase activity, acting on the CH-NH group of donors, NAD or NADP as acceptor"/>
    <property type="evidence" value="ECO:0007669"/>
    <property type="project" value="TreeGrafter"/>
</dbReference>
<dbReference type="InterPro" id="IPR016040">
    <property type="entry name" value="NAD(P)-bd_dom"/>
</dbReference>
<evidence type="ECO:0000259" key="1">
    <source>
        <dbReference type="Pfam" id="PF13460"/>
    </source>
</evidence>
<dbReference type="EMBL" id="PUGF01000001">
    <property type="protein sequence ID" value="PRC95219.1"/>
    <property type="molecule type" value="Genomic_DNA"/>
</dbReference>
<dbReference type="SUPFAM" id="SSF51735">
    <property type="entry name" value="NAD(P)-binding Rossmann-fold domains"/>
    <property type="match status" value="1"/>
</dbReference>
<protein>
    <submittedName>
        <fullName evidence="2">Putative NADH-flavin reductase</fullName>
    </submittedName>
</protein>
<dbReference type="Proteomes" id="UP000237839">
    <property type="component" value="Unassembled WGS sequence"/>
</dbReference>
<reference evidence="2 3" key="1">
    <citation type="submission" date="2018-02" db="EMBL/GenBank/DDBJ databases">
        <title>Solimicrobium silvestre gen. nov., sp. nov., isolated from alpine forest soil.</title>
        <authorList>
            <person name="Margesin R."/>
            <person name="Albuquerque L."/>
            <person name="Zhang D.-C."/>
            <person name="Froufe H.J.C."/>
            <person name="Severino R."/>
            <person name="Roxo I."/>
            <person name="Egas C."/>
            <person name="Da Costa M.S."/>
        </authorList>
    </citation>
    <scope>NUCLEOTIDE SEQUENCE [LARGE SCALE GENOMIC DNA]</scope>
    <source>
        <strain evidence="2 3">S20-91</strain>
    </source>
</reference>
<dbReference type="Pfam" id="PF13460">
    <property type="entry name" value="NAD_binding_10"/>
    <property type="match status" value="1"/>
</dbReference>
<gene>
    <name evidence="2" type="ORF">S2091_0414</name>
</gene>
<sequence length="216" mass="23192">MKIILIGASGFIGSALLQEALSRQHQVTALVSNPAKIAAQANLTIVATNVNDTTALTEQLRGADAVISAFSGHAQADVYEYYVKGVQSIIAATKAAKTDKKSPRLLMVGGAGSLEVAPGLQVVDTPSFPEQWKATAEGARQALTLLKQETELNWTMLSPAAHIEPGQRTNQFRLGLDQLLVDAKGESHISLQDYAVAMLNELENPVHTRQRFSIAY</sequence>
<dbReference type="PANTHER" id="PTHR43355:SF2">
    <property type="entry name" value="FLAVIN REDUCTASE (NADPH)"/>
    <property type="match status" value="1"/>
</dbReference>
<proteinExistence type="predicted"/>
<dbReference type="InterPro" id="IPR051606">
    <property type="entry name" value="Polyketide_Oxido-like"/>
</dbReference>
<organism evidence="2 3">
    <name type="scientific">Solimicrobium silvestre</name>
    <dbReference type="NCBI Taxonomy" id="2099400"/>
    <lineage>
        <taxon>Bacteria</taxon>
        <taxon>Pseudomonadati</taxon>
        <taxon>Pseudomonadota</taxon>
        <taxon>Betaproteobacteria</taxon>
        <taxon>Burkholderiales</taxon>
        <taxon>Oxalobacteraceae</taxon>
        <taxon>Solimicrobium</taxon>
    </lineage>
</organism>
<feature type="domain" description="NAD(P)-binding" evidence="1">
    <location>
        <begin position="7"/>
        <end position="205"/>
    </location>
</feature>
<dbReference type="AlphaFoldDB" id="A0A2S9H5F4"/>
<dbReference type="InterPro" id="IPR036291">
    <property type="entry name" value="NAD(P)-bd_dom_sf"/>
</dbReference>
<evidence type="ECO:0000313" key="3">
    <source>
        <dbReference type="Proteomes" id="UP000237839"/>
    </source>
</evidence>
<accession>A0A2S9H5F4</accession>
<dbReference type="Gene3D" id="3.40.50.720">
    <property type="entry name" value="NAD(P)-binding Rossmann-like Domain"/>
    <property type="match status" value="1"/>
</dbReference>